<keyword evidence="5 15" id="KW-0812">Transmembrane</keyword>
<evidence type="ECO:0000313" key="19">
    <source>
        <dbReference type="Proteomes" id="UP000316726"/>
    </source>
</evidence>
<feature type="region of interest" description="Disordered" evidence="14">
    <location>
        <begin position="54"/>
        <end position="95"/>
    </location>
</feature>
<gene>
    <name evidence="18" type="ORF">A3770_16p76730</name>
</gene>
<dbReference type="GO" id="GO:0015297">
    <property type="term" value="F:antiporter activity"/>
    <property type="evidence" value="ECO:0007669"/>
    <property type="project" value="UniProtKB-KW"/>
</dbReference>
<dbReference type="PROSITE" id="PS51758">
    <property type="entry name" value="LETM1_RBD"/>
    <property type="match status" value="1"/>
</dbReference>
<feature type="domain" description="EF-hand" evidence="16">
    <location>
        <begin position="627"/>
        <end position="662"/>
    </location>
</feature>
<keyword evidence="10 15" id="KW-0472">Membrane</keyword>
<evidence type="ECO:0000313" key="18">
    <source>
        <dbReference type="EMBL" id="QDZ25155.1"/>
    </source>
</evidence>
<evidence type="ECO:0000256" key="3">
    <source>
        <dbReference type="ARBA" id="ARBA00020557"/>
    </source>
</evidence>
<name>A0A5B8MZR3_9CHLO</name>
<dbReference type="OrthoDB" id="275278at2759"/>
<accession>A0A5B8MZR3</accession>
<evidence type="ECO:0000256" key="12">
    <source>
        <dbReference type="PROSITE-ProRule" id="PRU01094"/>
    </source>
</evidence>
<feature type="domain" description="Letm1 RBD" evidence="17">
    <location>
        <begin position="276"/>
        <end position="489"/>
    </location>
</feature>
<evidence type="ECO:0000256" key="4">
    <source>
        <dbReference type="ARBA" id="ARBA00022449"/>
    </source>
</evidence>
<evidence type="ECO:0000256" key="7">
    <source>
        <dbReference type="ARBA" id="ARBA00022837"/>
    </source>
</evidence>
<evidence type="ECO:0000256" key="9">
    <source>
        <dbReference type="ARBA" id="ARBA00023128"/>
    </source>
</evidence>
<keyword evidence="4" id="KW-0813">Transport</keyword>
<dbReference type="SUPFAM" id="SSF47473">
    <property type="entry name" value="EF-hand"/>
    <property type="match status" value="1"/>
</dbReference>
<evidence type="ECO:0000256" key="14">
    <source>
        <dbReference type="SAM" id="MobiDB-lite"/>
    </source>
</evidence>
<protein>
    <recommendedName>
        <fullName evidence="3">Mitochondrial proton/calcium exchanger protein</fullName>
    </recommendedName>
    <alternativeName>
        <fullName evidence="11">Leucine zipper-EF-hand-containing transmembrane protein 1</fullName>
    </alternativeName>
</protein>
<dbReference type="Proteomes" id="UP000316726">
    <property type="component" value="Chromosome 16"/>
</dbReference>
<feature type="coiled-coil region" evidence="13">
    <location>
        <begin position="483"/>
        <end position="528"/>
    </location>
</feature>
<dbReference type="InterPro" id="IPR033122">
    <property type="entry name" value="LETM1-like_RBD"/>
</dbReference>
<feature type="coiled-coil region" evidence="13">
    <location>
        <begin position="611"/>
        <end position="638"/>
    </location>
</feature>
<keyword evidence="7" id="KW-0106">Calcium</keyword>
<evidence type="ECO:0000256" key="1">
    <source>
        <dbReference type="ARBA" id="ARBA00004434"/>
    </source>
</evidence>
<evidence type="ECO:0000256" key="11">
    <source>
        <dbReference type="ARBA" id="ARBA00031360"/>
    </source>
</evidence>
<evidence type="ECO:0000256" key="8">
    <source>
        <dbReference type="ARBA" id="ARBA00022989"/>
    </source>
</evidence>
<keyword evidence="13" id="KW-0175">Coiled coil</keyword>
<evidence type="ECO:0000256" key="10">
    <source>
        <dbReference type="ARBA" id="ARBA00023136"/>
    </source>
</evidence>
<evidence type="ECO:0000256" key="6">
    <source>
        <dbReference type="ARBA" id="ARBA00022792"/>
    </source>
</evidence>
<evidence type="ECO:0000256" key="15">
    <source>
        <dbReference type="SAM" id="Phobius"/>
    </source>
</evidence>
<dbReference type="PROSITE" id="PS50222">
    <property type="entry name" value="EF_HAND_2"/>
    <property type="match status" value="1"/>
</dbReference>
<proteinExistence type="inferred from homology"/>
<dbReference type="PANTHER" id="PTHR14009">
    <property type="entry name" value="LEUCINE ZIPPER-EF-HAND CONTAINING TRANSMEMBRANE PROTEIN"/>
    <property type="match status" value="1"/>
</dbReference>
<evidence type="ECO:0000256" key="13">
    <source>
        <dbReference type="SAM" id="Coils"/>
    </source>
</evidence>
<reference evidence="18 19" key="1">
    <citation type="submission" date="2018-07" db="EMBL/GenBank/DDBJ databases">
        <title>The complete nuclear genome of the prasinophyte Chloropicon primus (CCMP1205).</title>
        <authorList>
            <person name="Pombert J.-F."/>
            <person name="Otis C."/>
            <person name="Turmel M."/>
            <person name="Lemieux C."/>
        </authorList>
    </citation>
    <scope>NUCLEOTIDE SEQUENCE [LARGE SCALE GENOMIC DNA]</scope>
    <source>
        <strain evidence="18 19">CCMP1205</strain>
    </source>
</reference>
<comment type="subcellular location">
    <subcellularLocation>
        <location evidence="1">Mitochondrion inner membrane</location>
        <topology evidence="1">Single-pass membrane protein</topology>
    </subcellularLocation>
</comment>
<sequence length="716" mass="79980">MGSSSGGVSRREAGGMNRSAGLREDPRGLGGGGEVRRLLLEKEVVLGGKGRWLSTQPAQAVGAAESKGGPEQEPAVRKLSIGSKKGAEEDEKEAASAAKVTAEDCSLSIESLDEVEEKVARKKLTKKVSTLKRVADIVFFVVDGVKYVLNGTVAVAQGIKTMSSYSKEEWRDKRKEWLCIGKDVLKHYWVGTKLLATEVKIASKYVGKAVRGKALSRRERRQLTRTTADIFRMVPMLIFVLIPFMELLLPVALTIFPNMLPSTFQDKLKQEENLKKKLRLKLEVASFLQDTVDEMASNIKQKKSGKKAASAEALRDFIQKIRNGEVVTNDQISEFAKLFNDEFTLDNMSRMHLINMCKFAGLTPFGTDVILREQLRNHLRDIKHDDILIRSEGIETLSPGELREACRARGMRAAFGAESMTYMQRQLKEWIDLSLNRNLPSSLLLLSRAFIFTHSASRPAQVMNAVKETIGTFDDEVVSDMQIALEEENKIEAEKKLEYIKQQEELIAEEEEQMKEHEELELSKMEEDLAAKKSFQLKKVASALAVLASASTVSEERQAFVKVVDKGIKAYQSKLAEKAGAQLLFSGGKLIEHRPAEEPEDPDESAASSLSNKVSKMLKRLDKELDSVEQKVKTTMKVVDKDDDGLVTRDELLGALGFLKEELGEEALQNLIEKLDTVQHSSQTDHIDFAHLLQKLESNDGMDEDYVPPFMRQKAS</sequence>
<dbReference type="InterPro" id="IPR018247">
    <property type="entry name" value="EF_Hand_1_Ca_BS"/>
</dbReference>
<keyword evidence="19" id="KW-1185">Reference proteome</keyword>
<keyword evidence="6" id="KW-0999">Mitochondrion inner membrane</keyword>
<dbReference type="Gene3D" id="1.10.238.10">
    <property type="entry name" value="EF-hand"/>
    <property type="match status" value="1"/>
</dbReference>
<dbReference type="PROSITE" id="PS00018">
    <property type="entry name" value="EF_HAND_1"/>
    <property type="match status" value="1"/>
</dbReference>
<dbReference type="GO" id="GO:0043022">
    <property type="term" value="F:ribosome binding"/>
    <property type="evidence" value="ECO:0007669"/>
    <property type="project" value="InterPro"/>
</dbReference>
<feature type="transmembrane region" description="Helical" evidence="15">
    <location>
        <begin position="230"/>
        <end position="256"/>
    </location>
</feature>
<feature type="region of interest" description="Disordered" evidence="14">
    <location>
        <begin position="1"/>
        <end position="34"/>
    </location>
</feature>
<dbReference type="PANTHER" id="PTHR14009:SF1">
    <property type="entry name" value="MITOCHONDRIAL PROTON_CALCIUM EXCHANGER PROTEIN"/>
    <property type="match status" value="1"/>
</dbReference>
<dbReference type="InterPro" id="IPR002048">
    <property type="entry name" value="EF_hand_dom"/>
</dbReference>
<keyword evidence="4" id="KW-0050">Antiport</keyword>
<dbReference type="GO" id="GO:0030003">
    <property type="term" value="P:intracellular monoatomic cation homeostasis"/>
    <property type="evidence" value="ECO:0007669"/>
    <property type="project" value="TreeGrafter"/>
</dbReference>
<dbReference type="EMBL" id="CP031049">
    <property type="protein sequence ID" value="QDZ25155.1"/>
    <property type="molecule type" value="Genomic_DNA"/>
</dbReference>
<evidence type="ECO:0000259" key="17">
    <source>
        <dbReference type="PROSITE" id="PS51758"/>
    </source>
</evidence>
<dbReference type="Pfam" id="PF07766">
    <property type="entry name" value="LETM1_RBD"/>
    <property type="match status" value="1"/>
</dbReference>
<dbReference type="InterPro" id="IPR044202">
    <property type="entry name" value="LETM1/MDM38-like"/>
</dbReference>
<organism evidence="18 19">
    <name type="scientific">Chloropicon primus</name>
    <dbReference type="NCBI Taxonomy" id="1764295"/>
    <lineage>
        <taxon>Eukaryota</taxon>
        <taxon>Viridiplantae</taxon>
        <taxon>Chlorophyta</taxon>
        <taxon>Chloropicophyceae</taxon>
        <taxon>Chloropicales</taxon>
        <taxon>Chloropicaceae</taxon>
        <taxon>Chloropicon</taxon>
    </lineage>
</organism>
<dbReference type="GO" id="GO:0005509">
    <property type="term" value="F:calcium ion binding"/>
    <property type="evidence" value="ECO:0007669"/>
    <property type="project" value="InterPro"/>
</dbReference>
<keyword evidence="8 15" id="KW-1133">Transmembrane helix</keyword>
<dbReference type="GO" id="GO:0005743">
    <property type="term" value="C:mitochondrial inner membrane"/>
    <property type="evidence" value="ECO:0007669"/>
    <property type="project" value="UniProtKB-SubCell"/>
</dbReference>
<dbReference type="STRING" id="1764295.A0A5B8MZR3"/>
<comment type="similarity">
    <text evidence="2">Belongs to the LETM1 family.</text>
</comment>
<dbReference type="InterPro" id="IPR011992">
    <property type="entry name" value="EF-hand-dom_pair"/>
</dbReference>
<keyword evidence="9 12" id="KW-0496">Mitochondrion</keyword>
<evidence type="ECO:0000256" key="5">
    <source>
        <dbReference type="ARBA" id="ARBA00022692"/>
    </source>
</evidence>
<dbReference type="AlphaFoldDB" id="A0A5B8MZR3"/>
<evidence type="ECO:0000259" key="16">
    <source>
        <dbReference type="PROSITE" id="PS50222"/>
    </source>
</evidence>
<evidence type="ECO:0000256" key="2">
    <source>
        <dbReference type="ARBA" id="ARBA00009584"/>
    </source>
</evidence>